<organism evidence="2 3">
    <name type="scientific">Tolypothrix bouteillei VB521301</name>
    <dbReference type="NCBI Taxonomy" id="1479485"/>
    <lineage>
        <taxon>Bacteria</taxon>
        <taxon>Bacillati</taxon>
        <taxon>Cyanobacteriota</taxon>
        <taxon>Cyanophyceae</taxon>
        <taxon>Nostocales</taxon>
        <taxon>Tolypothrichaceae</taxon>
        <taxon>Tolypothrix</taxon>
    </lineage>
</organism>
<keyword evidence="1" id="KW-0812">Transmembrane</keyword>
<keyword evidence="1" id="KW-0472">Membrane</keyword>
<dbReference type="OrthoDB" id="9815206at2"/>
<dbReference type="RefSeq" id="WP_050046799.1">
    <property type="nucleotide sequence ID" value="NZ_JHEG04000001.1"/>
</dbReference>
<comment type="caution">
    <text evidence="2">The sequence shown here is derived from an EMBL/GenBank/DDBJ whole genome shotgun (WGS) entry which is preliminary data.</text>
</comment>
<dbReference type="EMBL" id="JHEG04000001">
    <property type="protein sequence ID" value="KAF3888824.1"/>
    <property type="molecule type" value="Genomic_DNA"/>
</dbReference>
<accession>A0A8S9TB32</accession>
<evidence type="ECO:0000256" key="1">
    <source>
        <dbReference type="SAM" id="Phobius"/>
    </source>
</evidence>
<dbReference type="Proteomes" id="UP000029738">
    <property type="component" value="Unassembled WGS sequence"/>
</dbReference>
<dbReference type="AlphaFoldDB" id="A0A8S9TB32"/>
<protein>
    <submittedName>
        <fullName evidence="2">Uncharacterized protein</fullName>
    </submittedName>
</protein>
<keyword evidence="3" id="KW-1185">Reference proteome</keyword>
<feature type="transmembrane region" description="Helical" evidence="1">
    <location>
        <begin position="250"/>
        <end position="277"/>
    </location>
</feature>
<proteinExistence type="predicted"/>
<gene>
    <name evidence="2" type="ORF">DA73_0400027570</name>
</gene>
<name>A0A8S9TB32_9CYAN</name>
<reference evidence="2" key="2">
    <citation type="submission" date="2019-11" db="EMBL/GenBank/DDBJ databases">
        <title>Improved Assembly of Tolypothrix boutellei genome.</title>
        <authorList>
            <person name="Sarangi A.N."/>
            <person name="Mukherjee M."/>
            <person name="Ghosh S."/>
            <person name="Singh D."/>
            <person name="Das A."/>
            <person name="Kant S."/>
            <person name="Prusty A."/>
            <person name="Tripathy S."/>
        </authorList>
    </citation>
    <scope>NUCLEOTIDE SEQUENCE</scope>
    <source>
        <strain evidence="2">VB521301</strain>
    </source>
</reference>
<evidence type="ECO:0000313" key="3">
    <source>
        <dbReference type="Proteomes" id="UP000029738"/>
    </source>
</evidence>
<evidence type="ECO:0000313" key="2">
    <source>
        <dbReference type="EMBL" id="KAF3888824.1"/>
    </source>
</evidence>
<reference evidence="2" key="1">
    <citation type="journal article" date="2015" name="Genome Announc.">
        <title>Draft Genome Sequence of Tolypothrix boutellei Strain VB521301.</title>
        <authorList>
            <person name="Chandrababunaidu M.M."/>
            <person name="Singh D."/>
            <person name="Sen D."/>
            <person name="Bhan S."/>
            <person name="Das S."/>
            <person name="Gupta A."/>
            <person name="Adhikary S.P."/>
            <person name="Tripathy S."/>
        </authorList>
    </citation>
    <scope>NUCLEOTIDE SEQUENCE</scope>
    <source>
        <strain evidence="2">VB521301</strain>
    </source>
</reference>
<keyword evidence="1" id="KW-1133">Transmembrane helix</keyword>
<sequence length="302" mass="35233">MHAEQMLPSMNLSLDLLVYTSFMDVGYELLASDRVPLQIQQTFLRRIVYQYWNARELKTVGYRAAYLLQVAPEHWLFGWLYYNEWDSTSEHYIPYFICYYLAESLHALSIEKICACLQKGPVSLVERHTFSTSLEPLILEDLSSYQEVKPGVAIPWEVRQQIYRNFKQGQLTDLFILFQEIEKETELLQPVLLEDLVVEDRTTEDSTLPHVLPVPETDRELELLLPIPHEEWLAKDKTTNARALLPDRNFLLLLGISFGMFTSIIVIILFFVFFYTLRLIPIQHNPSPTPSVIPSNNLTFRS</sequence>